<evidence type="ECO:0000313" key="5">
    <source>
        <dbReference type="Proteomes" id="UP000199328"/>
    </source>
</evidence>
<evidence type="ECO:0000256" key="2">
    <source>
        <dbReference type="ARBA" id="ARBA00022695"/>
    </source>
</evidence>
<keyword evidence="2 4" id="KW-0548">Nucleotidyltransferase</keyword>
<dbReference type="AlphaFoldDB" id="A0A1G9DVZ4"/>
<keyword evidence="5" id="KW-1185">Reference proteome</keyword>
<dbReference type="PANTHER" id="PTHR42866">
    <property type="entry name" value="3-DEOXY-MANNO-OCTULOSONATE CYTIDYLYLTRANSFERASE"/>
    <property type="match status" value="1"/>
</dbReference>
<accession>A0A1G9DVZ4</accession>
<dbReference type="NCBIfam" id="NF003950">
    <property type="entry name" value="PRK05450.1-3"/>
    <property type="match status" value="1"/>
</dbReference>
<dbReference type="InterPro" id="IPR003329">
    <property type="entry name" value="Cytidylyl_trans"/>
</dbReference>
<dbReference type="EMBL" id="FNFV01000004">
    <property type="protein sequence ID" value="SDK68023.1"/>
    <property type="molecule type" value="Genomic_DNA"/>
</dbReference>
<proteinExistence type="predicted"/>
<dbReference type="RefSeq" id="WP_092500281.1">
    <property type="nucleotide sequence ID" value="NZ_FNFV01000004.1"/>
</dbReference>
<dbReference type="GO" id="GO:0008690">
    <property type="term" value="F:3-deoxy-manno-octulosonate cytidylyltransferase activity"/>
    <property type="evidence" value="ECO:0007669"/>
    <property type="project" value="InterPro"/>
</dbReference>
<dbReference type="GO" id="GO:0005829">
    <property type="term" value="C:cytosol"/>
    <property type="evidence" value="ECO:0007669"/>
    <property type="project" value="TreeGrafter"/>
</dbReference>
<sequence length="273" mass="29496">MSVLLVIPARHASTRYPGKPLARLTGPDGVTRTLLELTWAAAQAVPGVARAVVATDDERIAAEARRIGAEAVMTSPDCRNGTERVAEAVERLGGGYELVVNLQGDAPLTPPWFVTAVIEALAADPQAEMATPVLRCDGRALRHMLEDRAAGRPGATTAVFDAAGRALYFSKEVIPHASHIYADDEVTPVYHHVGLYAFRPDALEAYRRWPVGRLEALEGLEQLRFLENGARVLCVEVEARGRRFWELNNPEDVARIEAILAAEAAARPAPAGP</sequence>
<dbReference type="SUPFAM" id="SSF53448">
    <property type="entry name" value="Nucleotide-diphospho-sugar transferases"/>
    <property type="match status" value="1"/>
</dbReference>
<dbReference type="NCBIfam" id="NF003952">
    <property type="entry name" value="PRK05450.1-5"/>
    <property type="match status" value="1"/>
</dbReference>
<name>A0A1G9DVZ4_9RHOB</name>
<dbReference type="Proteomes" id="UP000199328">
    <property type="component" value="Unassembled WGS sequence"/>
</dbReference>
<evidence type="ECO:0000313" key="4">
    <source>
        <dbReference type="EMBL" id="SDK68023.1"/>
    </source>
</evidence>
<dbReference type="InterPro" id="IPR004528">
    <property type="entry name" value="KdsB"/>
</dbReference>
<dbReference type="Pfam" id="PF02348">
    <property type="entry name" value="CTP_transf_3"/>
    <property type="match status" value="1"/>
</dbReference>
<reference evidence="5" key="1">
    <citation type="submission" date="2016-10" db="EMBL/GenBank/DDBJ databases">
        <authorList>
            <person name="Varghese N."/>
            <person name="Submissions S."/>
        </authorList>
    </citation>
    <scope>NUCLEOTIDE SEQUENCE [LARGE SCALE GENOMIC DNA]</scope>
    <source>
        <strain evidence="5">CGMCC 1.10789</strain>
    </source>
</reference>
<dbReference type="STRING" id="990712.SAMN05216257_10445"/>
<organism evidence="4 5">
    <name type="scientific">Meinhardsimonia xiamenensis</name>
    <dbReference type="NCBI Taxonomy" id="990712"/>
    <lineage>
        <taxon>Bacteria</taxon>
        <taxon>Pseudomonadati</taxon>
        <taxon>Pseudomonadota</taxon>
        <taxon>Alphaproteobacteria</taxon>
        <taxon>Rhodobacterales</taxon>
        <taxon>Paracoccaceae</taxon>
        <taxon>Meinhardsimonia</taxon>
    </lineage>
</organism>
<evidence type="ECO:0000256" key="3">
    <source>
        <dbReference type="ARBA" id="ARBA00022985"/>
    </source>
</evidence>
<dbReference type="Gene3D" id="3.90.550.10">
    <property type="entry name" value="Spore Coat Polysaccharide Biosynthesis Protein SpsA, Chain A"/>
    <property type="match status" value="1"/>
</dbReference>
<dbReference type="GO" id="GO:0009103">
    <property type="term" value="P:lipopolysaccharide biosynthetic process"/>
    <property type="evidence" value="ECO:0007669"/>
    <property type="project" value="UniProtKB-KW"/>
</dbReference>
<keyword evidence="3" id="KW-0448">Lipopolysaccharide biosynthesis</keyword>
<dbReference type="CDD" id="cd02517">
    <property type="entry name" value="CMP-KDO-Synthetase"/>
    <property type="match status" value="1"/>
</dbReference>
<protein>
    <submittedName>
        <fullName evidence="4">3-deoxy-manno-octulosonate cytidylyltransferase (CMP-KDO synthetase)</fullName>
    </submittedName>
</protein>
<gene>
    <name evidence="4" type="ORF">SAMN05216257_10445</name>
</gene>
<evidence type="ECO:0000256" key="1">
    <source>
        <dbReference type="ARBA" id="ARBA00022679"/>
    </source>
</evidence>
<dbReference type="InterPro" id="IPR029044">
    <property type="entry name" value="Nucleotide-diphossugar_trans"/>
</dbReference>
<keyword evidence="1 4" id="KW-0808">Transferase</keyword>
<dbReference type="OrthoDB" id="9815559at2"/>
<dbReference type="PANTHER" id="PTHR42866:SF2">
    <property type="entry name" value="3-DEOXY-MANNO-OCTULOSONATE CYTIDYLYLTRANSFERASE, MITOCHONDRIAL"/>
    <property type="match status" value="1"/>
</dbReference>